<evidence type="ECO:0000313" key="1">
    <source>
        <dbReference type="EMBL" id="AAM69366.1"/>
    </source>
</evidence>
<dbReference type="EMBL" id="AF281070">
    <property type="protein sequence ID" value="AAM69366.1"/>
    <property type="molecule type" value="mRNA"/>
</dbReference>
<protein>
    <submittedName>
        <fullName evidence="1">Putative regulatory uORF</fullName>
    </submittedName>
</protein>
<organism evidence="1">
    <name type="scientific">Homo sapiens</name>
    <name type="common">Human</name>
    <dbReference type="NCBI Taxonomy" id="9606"/>
    <lineage>
        <taxon>Eukaryota</taxon>
        <taxon>Metazoa</taxon>
        <taxon>Chordata</taxon>
        <taxon>Craniata</taxon>
        <taxon>Vertebrata</taxon>
        <taxon>Euteleostomi</taxon>
        <taxon>Mammalia</taxon>
        <taxon>Eutheria</taxon>
        <taxon>Euarchontoglires</taxon>
        <taxon>Primates</taxon>
        <taxon>Haplorrhini</taxon>
        <taxon>Catarrhini</taxon>
        <taxon>Hominidae</taxon>
        <taxon>Homo</taxon>
    </lineage>
</organism>
<proteinExistence type="evidence at transcript level"/>
<sequence length="28" mass="3162">MPRTCRPHRGLVLNRGGAGGTLMWHQMK</sequence>
<dbReference type="PeptideAtlas" id="Q8NG21"/>
<dbReference type="AlphaFoldDB" id="Q8NG21"/>
<accession>Q8NG21</accession>
<gene>
    <name evidence="1" type="primary">EIF4GI</name>
</gene>
<name>Q8NG21_HUMAN</name>
<dbReference type="ChiTaRS" id="EIF4G1">
    <property type="organism name" value="human"/>
</dbReference>
<reference evidence="1" key="1">
    <citation type="submission" date="2000-06" db="EMBL/GenBank/DDBJ databases">
        <title>Use of alternative initiation sites generates multiple forms of eukaryotic translation initiation factor 4GI in HeLa cells.</title>
        <authorList>
            <person name="Zamora M."/>
            <person name="Lloyd R.E."/>
        </authorList>
    </citation>
    <scope>NUCLEOTIDE SEQUENCE</scope>
</reference>